<gene>
    <name evidence="5" type="ORF">IAC07_03460</name>
</gene>
<evidence type="ECO:0000313" key="6">
    <source>
        <dbReference type="Proteomes" id="UP000771749"/>
    </source>
</evidence>
<keyword evidence="2" id="KW-0175">Coiled coil</keyword>
<proteinExistence type="inferred from homology"/>
<comment type="caution">
    <text evidence="5">The sequence shown here is derived from an EMBL/GenBank/DDBJ whole genome shotgun (WGS) entry which is preliminary data.</text>
</comment>
<dbReference type="Gene3D" id="2.40.420.20">
    <property type="match status" value="1"/>
</dbReference>
<dbReference type="Gene3D" id="1.10.287.470">
    <property type="entry name" value="Helix hairpin bin"/>
    <property type="match status" value="1"/>
</dbReference>
<evidence type="ECO:0000313" key="5">
    <source>
        <dbReference type="EMBL" id="MBO8453766.1"/>
    </source>
</evidence>
<dbReference type="Proteomes" id="UP000771749">
    <property type="component" value="Unassembled WGS sequence"/>
</dbReference>
<dbReference type="EMBL" id="JADIMJ010000051">
    <property type="protein sequence ID" value="MBO8453766.1"/>
    <property type="molecule type" value="Genomic_DNA"/>
</dbReference>
<dbReference type="PROSITE" id="PS51257">
    <property type="entry name" value="PROKAR_LIPOPROTEIN"/>
    <property type="match status" value="1"/>
</dbReference>
<reference evidence="5" key="1">
    <citation type="submission" date="2020-10" db="EMBL/GenBank/DDBJ databases">
        <authorList>
            <person name="Gilroy R."/>
        </authorList>
    </citation>
    <scope>NUCLEOTIDE SEQUENCE</scope>
    <source>
        <strain evidence="5">F1-3629</strain>
    </source>
</reference>
<dbReference type="PANTHER" id="PTHR30158">
    <property type="entry name" value="ACRA/E-RELATED COMPONENT OF DRUG EFFLUX TRANSPORTER"/>
    <property type="match status" value="1"/>
</dbReference>
<evidence type="ECO:0000259" key="3">
    <source>
        <dbReference type="Pfam" id="PF25917"/>
    </source>
</evidence>
<sequence>MKGLNVITIGLCLFLGMVSCKQQPAQQPTAGTYPLITLAPENRTLTVSYTAVIEGKQDVEIRPQVSGFVTDVLVKEGAKVRKGQTLFIIDTIPYAATYQQAKAAVATAEAQMATAKLTLEGDEELYKEKVISDFQLQTTRNNYNTAVAALAQARAQEASAANNLSFAKVSSPVNGVAGMTSVRVGALVSASMAEPLINVTDNSQMYVYFSLPEKEVLGLTRQYGSIDKTVAAYPEVSLTLNDGSTYGSKGSIDVISRIVDKATGTVRLRAIFPNPDGLLMSGGSCNINIPYDRSGVIVIPQEATFEVQDKIFTYKVVDGKAVSTQIKVFKINNGKEYIVEEGLGEGDVIVARGAGLLREGTPVAAAAAGTVTEAADASTGAEATNEGE</sequence>
<feature type="coiled-coil region" evidence="2">
    <location>
        <begin position="98"/>
        <end position="156"/>
    </location>
</feature>
<dbReference type="AlphaFoldDB" id="A0A940DN25"/>
<dbReference type="PANTHER" id="PTHR30158:SF23">
    <property type="entry name" value="MULTIDRUG RESISTANCE PROTEIN MEXA"/>
    <property type="match status" value="1"/>
</dbReference>
<evidence type="ECO:0000259" key="4">
    <source>
        <dbReference type="Pfam" id="PF25944"/>
    </source>
</evidence>
<reference evidence="5" key="2">
    <citation type="journal article" date="2021" name="PeerJ">
        <title>Extensive microbial diversity within the chicken gut microbiome revealed by metagenomics and culture.</title>
        <authorList>
            <person name="Gilroy R."/>
            <person name="Ravi A."/>
            <person name="Getino M."/>
            <person name="Pursley I."/>
            <person name="Horton D.L."/>
            <person name="Alikhan N.F."/>
            <person name="Baker D."/>
            <person name="Gharbi K."/>
            <person name="Hall N."/>
            <person name="Watson M."/>
            <person name="Adriaenssens E.M."/>
            <person name="Foster-Nyarko E."/>
            <person name="Jarju S."/>
            <person name="Secka A."/>
            <person name="Antonio M."/>
            <person name="Oren A."/>
            <person name="Chaudhuri R.R."/>
            <person name="La Ragione R."/>
            <person name="Hildebrand F."/>
            <person name="Pallen M.J."/>
        </authorList>
    </citation>
    <scope>NUCLEOTIDE SEQUENCE</scope>
    <source>
        <strain evidence="5">F1-3629</strain>
    </source>
</reference>
<dbReference type="Gene3D" id="2.40.50.100">
    <property type="match status" value="1"/>
</dbReference>
<evidence type="ECO:0000256" key="1">
    <source>
        <dbReference type="ARBA" id="ARBA00009477"/>
    </source>
</evidence>
<evidence type="ECO:0000256" key="2">
    <source>
        <dbReference type="SAM" id="Coils"/>
    </source>
</evidence>
<dbReference type="GO" id="GO:0030313">
    <property type="term" value="C:cell envelope"/>
    <property type="evidence" value="ECO:0007669"/>
    <property type="project" value="UniProtKB-SubCell"/>
</dbReference>
<dbReference type="GO" id="GO:0005886">
    <property type="term" value="C:plasma membrane"/>
    <property type="evidence" value="ECO:0007669"/>
    <property type="project" value="TreeGrafter"/>
</dbReference>
<feature type="domain" description="Multidrug resistance protein MdtA-like beta-barrel" evidence="4">
    <location>
        <begin position="205"/>
        <end position="289"/>
    </location>
</feature>
<dbReference type="InterPro" id="IPR006143">
    <property type="entry name" value="RND_pump_MFP"/>
</dbReference>
<comment type="similarity">
    <text evidence="1">Belongs to the membrane fusion protein (MFP) (TC 8.A.1) family.</text>
</comment>
<dbReference type="GO" id="GO:0046677">
    <property type="term" value="P:response to antibiotic"/>
    <property type="evidence" value="ECO:0007669"/>
    <property type="project" value="TreeGrafter"/>
</dbReference>
<name>A0A940DN25_9BACT</name>
<protein>
    <submittedName>
        <fullName evidence="5">Efflux RND transporter periplasmic adaptor subunit</fullName>
    </submittedName>
</protein>
<dbReference type="SUPFAM" id="SSF111369">
    <property type="entry name" value="HlyD-like secretion proteins"/>
    <property type="match status" value="1"/>
</dbReference>
<dbReference type="Pfam" id="PF25944">
    <property type="entry name" value="Beta-barrel_RND"/>
    <property type="match status" value="1"/>
</dbReference>
<dbReference type="GO" id="GO:0022857">
    <property type="term" value="F:transmembrane transporter activity"/>
    <property type="evidence" value="ECO:0007669"/>
    <property type="project" value="InterPro"/>
</dbReference>
<feature type="domain" description="Multidrug resistance protein MdtA-like barrel-sandwich hybrid" evidence="3">
    <location>
        <begin position="58"/>
        <end position="199"/>
    </location>
</feature>
<dbReference type="NCBIfam" id="TIGR01730">
    <property type="entry name" value="RND_mfp"/>
    <property type="match status" value="1"/>
</dbReference>
<accession>A0A940DN25</accession>
<dbReference type="InterPro" id="IPR058626">
    <property type="entry name" value="MdtA-like_b-barrel"/>
</dbReference>
<dbReference type="InterPro" id="IPR058625">
    <property type="entry name" value="MdtA-like_BSH"/>
</dbReference>
<organism evidence="5 6">
    <name type="scientific">Candidatus Cryptobacteroides gallistercoris</name>
    <dbReference type="NCBI Taxonomy" id="2840765"/>
    <lineage>
        <taxon>Bacteria</taxon>
        <taxon>Pseudomonadati</taxon>
        <taxon>Bacteroidota</taxon>
        <taxon>Bacteroidia</taxon>
        <taxon>Bacteroidales</taxon>
        <taxon>Candidatus Cryptobacteroides</taxon>
    </lineage>
</organism>
<dbReference type="Gene3D" id="2.40.30.170">
    <property type="match status" value="1"/>
</dbReference>
<dbReference type="Pfam" id="PF25917">
    <property type="entry name" value="BSH_RND"/>
    <property type="match status" value="1"/>
</dbReference>